<evidence type="ECO:0000313" key="2">
    <source>
        <dbReference type="EMBL" id="KAG5458490.1"/>
    </source>
</evidence>
<gene>
    <name evidence="2" type="ORF">BJ554DRAFT_1271</name>
</gene>
<feature type="compositionally biased region" description="Low complexity" evidence="1">
    <location>
        <begin position="173"/>
        <end position="182"/>
    </location>
</feature>
<feature type="compositionally biased region" description="Pro residues" evidence="1">
    <location>
        <begin position="161"/>
        <end position="172"/>
    </location>
</feature>
<organism evidence="2 3">
    <name type="scientific">Olpidium bornovanus</name>
    <dbReference type="NCBI Taxonomy" id="278681"/>
    <lineage>
        <taxon>Eukaryota</taxon>
        <taxon>Fungi</taxon>
        <taxon>Fungi incertae sedis</taxon>
        <taxon>Olpidiomycota</taxon>
        <taxon>Olpidiomycotina</taxon>
        <taxon>Olpidiomycetes</taxon>
        <taxon>Olpidiales</taxon>
        <taxon>Olpidiaceae</taxon>
        <taxon>Olpidium</taxon>
    </lineage>
</organism>
<feature type="region of interest" description="Disordered" evidence="1">
    <location>
        <begin position="157"/>
        <end position="189"/>
    </location>
</feature>
<comment type="caution">
    <text evidence="2">The sequence shown here is derived from an EMBL/GenBank/DDBJ whole genome shotgun (WGS) entry which is preliminary data.</text>
</comment>
<evidence type="ECO:0000313" key="3">
    <source>
        <dbReference type="Proteomes" id="UP000673691"/>
    </source>
</evidence>
<reference evidence="2 3" key="1">
    <citation type="journal article" name="Sci. Rep.">
        <title>Genome-scale phylogenetic analyses confirm Olpidium as the closest living zoosporic fungus to the non-flagellated, terrestrial fungi.</title>
        <authorList>
            <person name="Chang Y."/>
            <person name="Rochon D."/>
            <person name="Sekimoto S."/>
            <person name="Wang Y."/>
            <person name="Chovatia M."/>
            <person name="Sandor L."/>
            <person name="Salamov A."/>
            <person name="Grigoriev I.V."/>
            <person name="Stajich J.E."/>
            <person name="Spatafora J.W."/>
        </authorList>
    </citation>
    <scope>NUCLEOTIDE SEQUENCE [LARGE SCALE GENOMIC DNA]</scope>
    <source>
        <strain evidence="2">S191</strain>
    </source>
</reference>
<dbReference type="EMBL" id="JAEFCI010008400">
    <property type="protein sequence ID" value="KAG5458490.1"/>
    <property type="molecule type" value="Genomic_DNA"/>
</dbReference>
<sequence length="354" mass="36703">MVGAVQAREITTGGTQSATVVSRELTPENAAAAAAGVDALPQQENGLPAIVLDNQKVGGCARRLARAEQRVFAPLGKRQADAEWTFENQRKVLRFLLSNLEHAGPQSRPATCAAAGDRDAGGTGGGSPASSAGGQLGGRIKLRPLTVPMRFTEGALAALPPELPPPPLPPPSSGRGSAALSPFPTKGDAASDNLRAIRRLCLSGKARRAGSRRRSGTAAAAAAIIPHARAEGELRPVTAGREDRAAGAARTIAVRSVGVQTRSALEENTQILLSRVRSEVRAWGNPPPAPPPVAKVRSADVESVARRPRARGAGTRALVPVLPPAAAALRACLTPAGARDARRYSYSFNQSFQL</sequence>
<accession>A0A8H7ZSL4</accession>
<protein>
    <submittedName>
        <fullName evidence="2">Uncharacterized protein</fullName>
    </submittedName>
</protein>
<dbReference type="AlphaFoldDB" id="A0A8H7ZSL4"/>
<proteinExistence type="predicted"/>
<dbReference type="Proteomes" id="UP000673691">
    <property type="component" value="Unassembled WGS sequence"/>
</dbReference>
<keyword evidence="3" id="KW-1185">Reference proteome</keyword>
<evidence type="ECO:0000256" key="1">
    <source>
        <dbReference type="SAM" id="MobiDB-lite"/>
    </source>
</evidence>
<feature type="region of interest" description="Disordered" evidence="1">
    <location>
        <begin position="104"/>
        <end position="137"/>
    </location>
</feature>
<name>A0A8H7ZSL4_9FUNG</name>